<protein>
    <recommendedName>
        <fullName evidence="3">Transglutaminase-like domain-containing protein</fullName>
    </recommendedName>
</protein>
<dbReference type="Pfam" id="PF11992">
    <property type="entry name" value="TgpA_N"/>
    <property type="match status" value="1"/>
</dbReference>
<organism evidence="4 5">
    <name type="scientific">Collinsella tanakaei YIT 12063</name>
    <dbReference type="NCBI Taxonomy" id="742742"/>
    <lineage>
        <taxon>Bacteria</taxon>
        <taxon>Bacillati</taxon>
        <taxon>Actinomycetota</taxon>
        <taxon>Coriobacteriia</taxon>
        <taxon>Coriobacteriales</taxon>
        <taxon>Coriobacteriaceae</taxon>
        <taxon>Collinsella</taxon>
    </lineage>
</organism>
<dbReference type="STRING" id="742742.HMPREF9452_01355"/>
<sequence length="1284" mass="134857">MKRRPAHTPPVLAPTAYGCAAAVLGAVLYLAAVQTGSDACMAGALAILLSHIVSLGVALSAFLDEKWHDKAEHTHRAARMLHRIARASADRRERITYKRIDQMGRVVATLTLGLPPRERGVYQESDKFVTTTGPLWLWRSNARTAMDGELLRPPANVDASGSAGAAMLAQDGSGAQVASELDTSLVRPYQRGDQMNAIAWRQTAHHGRLMSYERRCIARTRVLVVPDTSSATSPADADALASHTLATWESIQRSGRTGSARLHAFLADGEVQLDDDASVSRYCAALYPEPTQDATDARARAQRVVDTAHAVRAGQIIFITVDENSQIAHALAASDLPHLITAIEAKAAAQDRDEQESADTGTGMNANAGADAAPAQTHPIARTLYGVLICAATFYPLLLLVQTMGKMFSPGEWNMTALYAFGLVCAEAALMEALPPSSAANTRRTSKPRRIPISAAQAARIALLAATTVALLALGAITARQTLSQRADFALFKQIYEQPTMLGSLQLDGPIAPIINIVTIGVGTLYYGQWVPINVGFAGDAALVIIWCAIAMALRPLLLSRRSRPLVAAAPLIAQAAAFLLMGESAHLPQAGATILCGLILAALSHPPKDAMCADAPRSKGLLVHAITSASIASMVAIAAAAAAPAAISVSPASPFEIIPRQGILSNGAINPVLDLKRDLTRPGKSIALTYQADVAQTGASDGTVKTYGSLYLRLTTLGSFNSGTWVMGQNTAATGVALDEASPALSAFANAERLSSAAIGEVKTVQATISLDNVSSAHPPVPSNSFNITLADDMDDAGEQERDNARAAMGKLTWSQDGGAGTRDGSNVPRGFSYTATCAYQAPVSEPDQLDQITSIASRLNAQVVAQEDGDTSALSQGQPDRGYLYLDQALPDELQELIDTARANGIAEVPAIRRDADTSLNADGLSPRQAAQIAAMRYLVDYFANGDFTYSLDAPDGSGSNNLQVIANLLQNRQGYCVHYASALAVLGRALGVPTRLVLGYRANADGAAIALENGVEVVTYQATNHDLHAWTEAFIDNAGWVSFDVTPSIAQSEPALDAPVDAETNQPTGQADDQDAPNSSDAGPSDNDAPFAGNNGDANDDAPSLLPAIAEALSSVAAKLAGLLPYACGVLVAAAAALSPALLRRARKARRMHAVRHASSDPARAIASAWAEATDAALDAGITWSPCDTEEDVSRSIASALDDTATTTALFQISRGMCAMRYGGESLAAQLTNDLAALLGSALAAIDAYARRTDGSRNAMARANRRLLPASLFAQRHIRQR</sequence>
<dbReference type="SUPFAM" id="SSF54001">
    <property type="entry name" value="Cysteine proteinases"/>
    <property type="match status" value="1"/>
</dbReference>
<feature type="transmembrane region" description="Helical" evidence="2">
    <location>
        <begin position="588"/>
        <end position="605"/>
    </location>
</feature>
<feature type="region of interest" description="Disordered" evidence="1">
    <location>
        <begin position="1062"/>
        <end position="1102"/>
    </location>
</feature>
<feature type="transmembrane region" description="Helical" evidence="2">
    <location>
        <begin position="417"/>
        <end position="437"/>
    </location>
</feature>
<dbReference type="InterPro" id="IPR002931">
    <property type="entry name" value="Transglutaminase-like"/>
</dbReference>
<evidence type="ECO:0000256" key="1">
    <source>
        <dbReference type="SAM" id="MobiDB-lite"/>
    </source>
</evidence>
<feature type="transmembrane region" description="Helical" evidence="2">
    <location>
        <begin position="12"/>
        <end position="32"/>
    </location>
</feature>
<feature type="transmembrane region" description="Helical" evidence="2">
    <location>
        <begin position="626"/>
        <end position="648"/>
    </location>
</feature>
<dbReference type="SMART" id="SM00460">
    <property type="entry name" value="TGc"/>
    <property type="match status" value="1"/>
</dbReference>
<dbReference type="InterPro" id="IPR038765">
    <property type="entry name" value="Papain-like_cys_pep_sf"/>
</dbReference>
<feature type="transmembrane region" description="Helical" evidence="2">
    <location>
        <begin position="533"/>
        <end position="554"/>
    </location>
</feature>
<dbReference type="Proteomes" id="UP000004830">
    <property type="component" value="Unassembled WGS sequence"/>
</dbReference>
<dbReference type="PANTHER" id="PTHR42736">
    <property type="entry name" value="PROTEIN-GLUTAMINE GAMMA-GLUTAMYLTRANSFERASE"/>
    <property type="match status" value="1"/>
</dbReference>
<reference evidence="4 5" key="1">
    <citation type="submission" date="2011-06" db="EMBL/GenBank/DDBJ databases">
        <title>The Genome Sequence of Collinsella tanakaei YIT 12063.</title>
        <authorList>
            <consortium name="The Broad Institute Genome Sequencing Platform"/>
            <person name="Earl A."/>
            <person name="Ward D."/>
            <person name="Feldgarden M."/>
            <person name="Gevers D."/>
            <person name="Morotomi M."/>
            <person name="Young S.K."/>
            <person name="Zeng Q."/>
            <person name="Gargeya S."/>
            <person name="Fitzgerald M."/>
            <person name="Haas B."/>
            <person name="Abouelleil A."/>
            <person name="Alvarado L."/>
            <person name="Arachchi H.M."/>
            <person name="Berlin A."/>
            <person name="Brown A."/>
            <person name="Chapman S.B."/>
            <person name="Chen Z."/>
            <person name="Dunbar C."/>
            <person name="Freedman E."/>
            <person name="Gearin G."/>
            <person name="Gellesch M."/>
            <person name="Goldberg J."/>
            <person name="Griggs A."/>
            <person name="Gujja S."/>
            <person name="Heiman D."/>
            <person name="Howarth C."/>
            <person name="Larson L."/>
            <person name="Lui A."/>
            <person name="MacDonald P.J.P."/>
            <person name="Mehta T."/>
            <person name="Montmayeur A."/>
            <person name="Murphy C."/>
            <person name="Neiman D."/>
            <person name="Pearson M."/>
            <person name="Priest M."/>
            <person name="Roberts A."/>
            <person name="Saif S."/>
            <person name="Shea T."/>
            <person name="Shenoy N."/>
            <person name="Sisk P."/>
            <person name="Stolte C."/>
            <person name="Sykes S."/>
            <person name="Wortman J."/>
            <person name="Nusbaum C."/>
            <person name="Birren B."/>
        </authorList>
    </citation>
    <scope>NUCLEOTIDE SEQUENCE [LARGE SCALE GENOMIC DNA]</scope>
    <source>
        <strain evidence="4 5">YIT 12063</strain>
    </source>
</reference>
<dbReference type="Gene3D" id="3.10.620.30">
    <property type="match status" value="1"/>
</dbReference>
<feature type="compositionally biased region" description="Polar residues" evidence="1">
    <location>
        <begin position="1066"/>
        <end position="1085"/>
    </location>
</feature>
<feature type="transmembrane region" description="Helical" evidence="2">
    <location>
        <begin position="458"/>
        <end position="479"/>
    </location>
</feature>
<dbReference type="PROSITE" id="PS51257">
    <property type="entry name" value="PROKAR_LIPOPROTEIN"/>
    <property type="match status" value="1"/>
</dbReference>
<feature type="domain" description="Transglutaminase-like" evidence="3">
    <location>
        <begin position="971"/>
        <end position="1050"/>
    </location>
</feature>
<dbReference type="RefSeq" id="WP_009141390.1">
    <property type="nucleotide sequence ID" value="NZ_JH126470.1"/>
</dbReference>
<evidence type="ECO:0000256" key="2">
    <source>
        <dbReference type="SAM" id="Phobius"/>
    </source>
</evidence>
<comment type="caution">
    <text evidence="4">The sequence shown here is derived from an EMBL/GenBank/DDBJ whole genome shotgun (WGS) entry which is preliminary data.</text>
</comment>
<dbReference type="PATRIC" id="fig|742742.3.peg.1322"/>
<evidence type="ECO:0000259" key="3">
    <source>
        <dbReference type="SMART" id="SM00460"/>
    </source>
</evidence>
<gene>
    <name evidence="4" type="ORF">HMPREF9452_01355</name>
</gene>
<name>G1WJ42_9ACTN</name>
<evidence type="ECO:0000313" key="5">
    <source>
        <dbReference type="Proteomes" id="UP000004830"/>
    </source>
</evidence>
<dbReference type="PANTHER" id="PTHR42736:SF1">
    <property type="entry name" value="PROTEIN-GLUTAMINE GAMMA-GLUTAMYLTRANSFERASE"/>
    <property type="match status" value="1"/>
</dbReference>
<proteinExistence type="predicted"/>
<feature type="transmembrane region" description="Helical" evidence="2">
    <location>
        <begin position="384"/>
        <end position="405"/>
    </location>
</feature>
<keyword evidence="5" id="KW-1185">Reference proteome</keyword>
<keyword evidence="2" id="KW-0472">Membrane</keyword>
<accession>G1WJ42</accession>
<dbReference type="eggNOG" id="COG1305">
    <property type="taxonomic scope" value="Bacteria"/>
</dbReference>
<dbReference type="InterPro" id="IPR021878">
    <property type="entry name" value="TgpA_N"/>
</dbReference>
<evidence type="ECO:0000313" key="4">
    <source>
        <dbReference type="EMBL" id="EGX70366.1"/>
    </source>
</evidence>
<dbReference type="OrthoDB" id="9804023at2"/>
<dbReference type="InterPro" id="IPR052901">
    <property type="entry name" value="Bact_TGase-like"/>
</dbReference>
<keyword evidence="2" id="KW-0812">Transmembrane</keyword>
<dbReference type="EMBL" id="ADLS01000018">
    <property type="protein sequence ID" value="EGX70366.1"/>
    <property type="molecule type" value="Genomic_DNA"/>
</dbReference>
<keyword evidence="2" id="KW-1133">Transmembrane helix</keyword>
<feature type="transmembrane region" description="Helical" evidence="2">
    <location>
        <begin position="44"/>
        <end position="63"/>
    </location>
</feature>
<dbReference type="GeneID" id="62759068"/>
<dbReference type="HOGENOM" id="CLU_262791_0_0_11"/>
<dbReference type="Pfam" id="PF01841">
    <property type="entry name" value="Transglut_core"/>
    <property type="match status" value="1"/>
</dbReference>
<feature type="transmembrane region" description="Helical" evidence="2">
    <location>
        <begin position="1126"/>
        <end position="1146"/>
    </location>
</feature>